<dbReference type="InterPro" id="IPR013790">
    <property type="entry name" value="Dwarfin"/>
</dbReference>
<dbReference type="GO" id="GO:0000978">
    <property type="term" value="F:RNA polymerase II cis-regulatory region sequence-specific DNA binding"/>
    <property type="evidence" value="ECO:0007669"/>
    <property type="project" value="TreeGrafter"/>
</dbReference>
<comment type="caution">
    <text evidence="5">The sequence shown here is derived from an EMBL/GenBank/DDBJ whole genome shotgun (WGS) entry which is preliminary data.</text>
</comment>
<dbReference type="AlphaFoldDB" id="A0A482VA25"/>
<dbReference type="GO" id="GO:0071144">
    <property type="term" value="C:heteromeric SMAD protein complex"/>
    <property type="evidence" value="ECO:0007669"/>
    <property type="project" value="TreeGrafter"/>
</dbReference>
<keyword evidence="2" id="KW-0804">Transcription</keyword>
<dbReference type="PANTHER" id="PTHR13703">
    <property type="entry name" value="SMAD"/>
    <property type="match status" value="1"/>
</dbReference>
<dbReference type="SMART" id="SM00524">
    <property type="entry name" value="DWB"/>
    <property type="match status" value="1"/>
</dbReference>
<evidence type="ECO:0000256" key="2">
    <source>
        <dbReference type="ARBA" id="ARBA00023163"/>
    </source>
</evidence>
<feature type="compositionally biased region" description="Polar residues" evidence="3">
    <location>
        <begin position="9"/>
        <end position="21"/>
    </location>
</feature>
<organism evidence="5 6">
    <name type="scientific">Asbolus verrucosus</name>
    <name type="common">Desert ironclad beetle</name>
    <dbReference type="NCBI Taxonomy" id="1661398"/>
    <lineage>
        <taxon>Eukaryota</taxon>
        <taxon>Metazoa</taxon>
        <taxon>Ecdysozoa</taxon>
        <taxon>Arthropoda</taxon>
        <taxon>Hexapoda</taxon>
        <taxon>Insecta</taxon>
        <taxon>Pterygota</taxon>
        <taxon>Neoptera</taxon>
        <taxon>Endopterygota</taxon>
        <taxon>Coleoptera</taxon>
        <taxon>Polyphaga</taxon>
        <taxon>Cucujiformia</taxon>
        <taxon>Tenebrionidae</taxon>
        <taxon>Pimeliinae</taxon>
        <taxon>Asbolus</taxon>
    </lineage>
</organism>
<dbReference type="GO" id="GO:0050793">
    <property type="term" value="P:regulation of developmental process"/>
    <property type="evidence" value="ECO:0007669"/>
    <property type="project" value="UniProtKB-ARBA"/>
</dbReference>
<proteinExistence type="predicted"/>
<evidence type="ECO:0000313" key="5">
    <source>
        <dbReference type="EMBL" id="RZB39929.1"/>
    </source>
</evidence>
<gene>
    <name evidence="5" type="ORF">BDFB_010142</name>
</gene>
<feature type="domain" description="MH2" evidence="4">
    <location>
        <begin position="35"/>
        <end position="226"/>
    </location>
</feature>
<name>A0A482VA25_ASBVE</name>
<sequence length="226" mass="25914">MCNDREVPSFNSARQQPPSNSDDAKTAVEIIKPPWATITYYELTSRVGESFKCHSNTVYVDGHTNPDKNKHLRRFRLGDVTNPGRSFDVINVRKQIGGGVRLNYVGGELFARCESESQIFVQSRYYNCVSGYEPDAICRMSKFRCRIMPLFEDSHFVYHLTEAVKQGCEALHELKKMCTIKMSFGRGWGKSDEEDSLVPCWIIIRMEKQLNIIKEVLREMEALGSI</sequence>
<dbReference type="InterPro" id="IPR008984">
    <property type="entry name" value="SMAD_FHA_dom_sf"/>
</dbReference>
<dbReference type="InterPro" id="IPR017855">
    <property type="entry name" value="SMAD-like_dom_sf"/>
</dbReference>
<evidence type="ECO:0000256" key="3">
    <source>
        <dbReference type="SAM" id="MobiDB-lite"/>
    </source>
</evidence>
<feature type="region of interest" description="Disordered" evidence="3">
    <location>
        <begin position="1"/>
        <end position="26"/>
    </location>
</feature>
<dbReference type="PROSITE" id="PS51076">
    <property type="entry name" value="MH2"/>
    <property type="match status" value="1"/>
</dbReference>
<accession>A0A482VA25</accession>
<keyword evidence="1" id="KW-0805">Transcription regulation</keyword>
<keyword evidence="6" id="KW-1185">Reference proteome</keyword>
<dbReference type="Gene3D" id="2.60.200.10">
    <property type="match status" value="1"/>
</dbReference>
<dbReference type="GO" id="GO:0051239">
    <property type="term" value="P:regulation of multicellular organismal process"/>
    <property type="evidence" value="ECO:0007669"/>
    <property type="project" value="UniProtKB-ARBA"/>
</dbReference>
<evidence type="ECO:0000256" key="1">
    <source>
        <dbReference type="ARBA" id="ARBA00023015"/>
    </source>
</evidence>
<reference evidence="5 6" key="1">
    <citation type="submission" date="2017-03" db="EMBL/GenBank/DDBJ databases">
        <title>Genome of the blue death feigning beetle - Asbolus verrucosus.</title>
        <authorList>
            <person name="Rider S.D."/>
        </authorList>
    </citation>
    <scope>NUCLEOTIDE SEQUENCE [LARGE SCALE GENOMIC DNA]</scope>
    <source>
        <strain evidence="5">Butters</strain>
        <tissue evidence="5">Head and leg muscle</tissue>
    </source>
</reference>
<dbReference type="SUPFAM" id="SSF49879">
    <property type="entry name" value="SMAD/FHA domain"/>
    <property type="match status" value="1"/>
</dbReference>
<dbReference type="GO" id="GO:0060395">
    <property type="term" value="P:SMAD protein signal transduction"/>
    <property type="evidence" value="ECO:0007669"/>
    <property type="project" value="TreeGrafter"/>
</dbReference>
<dbReference type="GO" id="GO:0009791">
    <property type="term" value="P:post-embryonic development"/>
    <property type="evidence" value="ECO:0007669"/>
    <property type="project" value="UniProtKB-ARBA"/>
</dbReference>
<dbReference type="GO" id="GO:0009653">
    <property type="term" value="P:anatomical structure morphogenesis"/>
    <property type="evidence" value="ECO:0007669"/>
    <property type="project" value="TreeGrafter"/>
</dbReference>
<dbReference type="GO" id="GO:0030509">
    <property type="term" value="P:BMP signaling pathway"/>
    <property type="evidence" value="ECO:0007669"/>
    <property type="project" value="TreeGrafter"/>
</dbReference>
<dbReference type="EMBL" id="QDEB01123991">
    <property type="protein sequence ID" value="RZB39929.1"/>
    <property type="molecule type" value="Genomic_DNA"/>
</dbReference>
<dbReference type="PANTHER" id="PTHR13703:SF61">
    <property type="entry name" value="PROTEIN MOTHERS AGAINST DPP"/>
    <property type="match status" value="1"/>
</dbReference>
<dbReference type="GO" id="GO:0070411">
    <property type="term" value="F:I-SMAD binding"/>
    <property type="evidence" value="ECO:0007669"/>
    <property type="project" value="TreeGrafter"/>
</dbReference>
<evidence type="ECO:0000259" key="4">
    <source>
        <dbReference type="PROSITE" id="PS51076"/>
    </source>
</evidence>
<dbReference type="OrthoDB" id="6681998at2759"/>
<dbReference type="InterPro" id="IPR001132">
    <property type="entry name" value="SMAD_dom_Dwarfin-type"/>
</dbReference>
<evidence type="ECO:0000313" key="6">
    <source>
        <dbReference type="Proteomes" id="UP000292052"/>
    </source>
</evidence>
<protein>
    <submittedName>
        <fullName evidence="5">MH2 domain containing protein</fullName>
    </submittedName>
</protein>
<dbReference type="Pfam" id="PF03166">
    <property type="entry name" value="MH2"/>
    <property type="match status" value="1"/>
</dbReference>
<dbReference type="GO" id="GO:0030154">
    <property type="term" value="P:cell differentiation"/>
    <property type="evidence" value="ECO:0007669"/>
    <property type="project" value="TreeGrafter"/>
</dbReference>
<dbReference type="STRING" id="1661398.A0A482VA25"/>
<dbReference type="Proteomes" id="UP000292052">
    <property type="component" value="Unassembled WGS sequence"/>
</dbReference>
<dbReference type="GO" id="GO:0000981">
    <property type="term" value="F:DNA-binding transcription factor activity, RNA polymerase II-specific"/>
    <property type="evidence" value="ECO:0007669"/>
    <property type="project" value="TreeGrafter"/>
</dbReference>